<accession>A0ABS4IL08</accession>
<dbReference type="EMBL" id="JAGGKX010000028">
    <property type="protein sequence ID" value="MBP1971558.1"/>
    <property type="molecule type" value="Genomic_DNA"/>
</dbReference>
<name>A0ABS4IL08_9BACI</name>
<gene>
    <name evidence="1" type="ORF">J2Z83_003709</name>
</gene>
<protein>
    <submittedName>
        <fullName evidence="1">Uncharacterized protein</fullName>
    </submittedName>
</protein>
<sequence>MPRNISIFYLMKFSLTRVNLIGAGVSDEIKEEYDKVTDVN</sequence>
<proteinExistence type="predicted"/>
<comment type="caution">
    <text evidence="1">The sequence shown here is derived from an EMBL/GenBank/DDBJ whole genome shotgun (WGS) entry which is preliminary data.</text>
</comment>
<reference evidence="1 2" key="1">
    <citation type="submission" date="2021-03" db="EMBL/GenBank/DDBJ databases">
        <title>Genomic Encyclopedia of Type Strains, Phase IV (KMG-IV): sequencing the most valuable type-strain genomes for metagenomic binning, comparative biology and taxonomic classification.</title>
        <authorList>
            <person name="Goeker M."/>
        </authorList>
    </citation>
    <scope>NUCLEOTIDE SEQUENCE [LARGE SCALE GENOMIC DNA]</scope>
    <source>
        <strain evidence="1 2">DSM 25609</strain>
    </source>
</reference>
<dbReference type="Proteomes" id="UP001519345">
    <property type="component" value="Unassembled WGS sequence"/>
</dbReference>
<keyword evidence="2" id="KW-1185">Reference proteome</keyword>
<evidence type="ECO:0000313" key="2">
    <source>
        <dbReference type="Proteomes" id="UP001519345"/>
    </source>
</evidence>
<evidence type="ECO:0000313" key="1">
    <source>
        <dbReference type="EMBL" id="MBP1971558.1"/>
    </source>
</evidence>
<organism evidence="1 2">
    <name type="scientific">Virgibacillus natechei</name>
    <dbReference type="NCBI Taxonomy" id="1216297"/>
    <lineage>
        <taxon>Bacteria</taxon>
        <taxon>Bacillati</taxon>
        <taxon>Bacillota</taxon>
        <taxon>Bacilli</taxon>
        <taxon>Bacillales</taxon>
        <taxon>Bacillaceae</taxon>
        <taxon>Virgibacillus</taxon>
    </lineage>
</organism>